<dbReference type="AlphaFoldDB" id="A0A399P4D3"/>
<name>A0A399P4D3_9MICO</name>
<dbReference type="EMBL" id="QWED01000712">
    <property type="protein sequence ID" value="RIJ01181.1"/>
    <property type="molecule type" value="Genomic_DNA"/>
</dbReference>
<feature type="non-terminal residue" evidence="2">
    <location>
        <position position="34"/>
    </location>
</feature>
<organism evidence="2 3">
    <name type="scientific">Clavibacter nebraskensis</name>
    <dbReference type="NCBI Taxonomy" id="31963"/>
    <lineage>
        <taxon>Bacteria</taxon>
        <taxon>Bacillati</taxon>
        <taxon>Actinomycetota</taxon>
        <taxon>Actinomycetes</taxon>
        <taxon>Micrococcales</taxon>
        <taxon>Microbacteriaceae</taxon>
        <taxon>Clavibacter</taxon>
    </lineage>
</organism>
<proteinExistence type="predicted"/>
<sequence>MTTPAPLPTGARVAVVAPAAVIALALGVAAVLLA</sequence>
<feature type="transmembrane region" description="Helical" evidence="1">
    <location>
        <begin position="12"/>
        <end position="33"/>
    </location>
</feature>
<evidence type="ECO:0000256" key="1">
    <source>
        <dbReference type="SAM" id="Phobius"/>
    </source>
</evidence>
<comment type="caution">
    <text evidence="2">The sequence shown here is derived from an EMBL/GenBank/DDBJ whole genome shotgun (WGS) entry which is preliminary data.</text>
</comment>
<reference evidence="2 3" key="1">
    <citation type="submission" date="2018-08" db="EMBL/GenBank/DDBJ databases">
        <title>Genome Sequence of Clavibacter michiganensis Subspecies type strains, and the Atypical Peach-Colored Strains Isolated from Tomato.</title>
        <authorList>
            <person name="Osdaghi E."/>
            <person name="Portier P."/>
            <person name="Briand M."/>
            <person name="Jacques M.-A."/>
        </authorList>
    </citation>
    <scope>NUCLEOTIDE SEQUENCE [LARGE SCALE GENOMIC DNA]</scope>
    <source>
        <strain evidence="2 3">CFBP 7577</strain>
    </source>
</reference>
<protein>
    <submittedName>
        <fullName evidence="2">DUF1648 domain-containing protein</fullName>
    </submittedName>
</protein>
<accession>A0A399P4D3</accession>
<gene>
    <name evidence="2" type="ORF">DZF97_15165</name>
</gene>
<keyword evidence="1" id="KW-0472">Membrane</keyword>
<evidence type="ECO:0000313" key="3">
    <source>
        <dbReference type="Proteomes" id="UP000265361"/>
    </source>
</evidence>
<dbReference type="Proteomes" id="UP000265361">
    <property type="component" value="Unassembled WGS sequence"/>
</dbReference>
<evidence type="ECO:0000313" key="2">
    <source>
        <dbReference type="EMBL" id="RIJ01181.1"/>
    </source>
</evidence>
<keyword evidence="1" id="KW-0812">Transmembrane</keyword>
<keyword evidence="1" id="KW-1133">Transmembrane helix</keyword>